<dbReference type="PROSITE" id="PS50157">
    <property type="entry name" value="ZINC_FINGER_C2H2_2"/>
    <property type="match status" value="1"/>
</dbReference>
<dbReference type="GO" id="GO:0008270">
    <property type="term" value="F:zinc ion binding"/>
    <property type="evidence" value="ECO:0007669"/>
    <property type="project" value="UniProtKB-KW"/>
</dbReference>
<keyword evidence="6" id="KW-1185">Reference proteome</keyword>
<feature type="region of interest" description="Disordered" evidence="3">
    <location>
        <begin position="506"/>
        <end position="532"/>
    </location>
</feature>
<dbReference type="InterPro" id="IPR013087">
    <property type="entry name" value="Znf_C2H2_type"/>
</dbReference>
<dbReference type="EMBL" id="JAODUO010000738">
    <property type="protein sequence ID" value="KAK2175305.1"/>
    <property type="molecule type" value="Genomic_DNA"/>
</dbReference>
<gene>
    <name evidence="5" type="ORF">NP493_736g04023</name>
</gene>
<name>A0AAD9KR48_RIDPI</name>
<feature type="coiled-coil region" evidence="2">
    <location>
        <begin position="250"/>
        <end position="309"/>
    </location>
</feature>
<evidence type="ECO:0000256" key="2">
    <source>
        <dbReference type="SAM" id="Coils"/>
    </source>
</evidence>
<evidence type="ECO:0000313" key="5">
    <source>
        <dbReference type="EMBL" id="KAK2175305.1"/>
    </source>
</evidence>
<keyword evidence="1" id="KW-0479">Metal-binding</keyword>
<proteinExistence type="predicted"/>
<keyword evidence="2" id="KW-0175">Coiled coil</keyword>
<evidence type="ECO:0000256" key="1">
    <source>
        <dbReference type="PROSITE-ProRule" id="PRU00042"/>
    </source>
</evidence>
<keyword evidence="1" id="KW-0862">Zinc</keyword>
<keyword evidence="1" id="KW-0863">Zinc-finger</keyword>
<sequence length="532" mass="58181">MHCPFCVKTEVFLDPVILKAHYRVKHVDKGIDFAGLKVLRCCDHCDIVGTIKGMKEFKGAHWHCYRCRNGFNRRDEAIKHFRTHFRNPQTTFQIQISEEVNQMFNLTSETDEATEVIADLGNFVHPISDMVVSDVHQTAAAAGDNGSCGGQPYGSPPPDSGNTIIIATGGKQHHDMQHVAVAANETVGTTAEGPQTIMIIQEEDLEDLNDSVAQSDGQVCLEAHITNAGPTASHMTNVEMTTATCKEVLADGWLQERAMLEQRIAKLQQQNEQLLASKNRMEQLLRAEVEQLKMQVRSNVEELADYEKREQELLGQLSVPLDSCVEQLINKMKADHEDLLHHQMALVRRTYPQMMTTHHQGGDTYNVTLSPVTDAGGGSEHAVGTDTQTTPIFVVTRTDSDGSLLSAATKGGSVTCEDSVIMSATVSTPHDAANQIISGGVSERTEDVSVTTSAVDSDVTIVVSSATSCKHDTQQTANCVILHPQMAGTVLPSNEYTQLLENNCDKKRGLVDDPTSNGPTHDTKRQRDDAAL</sequence>
<dbReference type="PROSITE" id="PS00028">
    <property type="entry name" value="ZINC_FINGER_C2H2_1"/>
    <property type="match status" value="1"/>
</dbReference>
<comment type="caution">
    <text evidence="5">The sequence shown here is derived from an EMBL/GenBank/DDBJ whole genome shotgun (WGS) entry which is preliminary data.</text>
</comment>
<organism evidence="5 6">
    <name type="scientific">Ridgeia piscesae</name>
    <name type="common">Tubeworm</name>
    <dbReference type="NCBI Taxonomy" id="27915"/>
    <lineage>
        <taxon>Eukaryota</taxon>
        <taxon>Metazoa</taxon>
        <taxon>Spiralia</taxon>
        <taxon>Lophotrochozoa</taxon>
        <taxon>Annelida</taxon>
        <taxon>Polychaeta</taxon>
        <taxon>Sedentaria</taxon>
        <taxon>Canalipalpata</taxon>
        <taxon>Sabellida</taxon>
        <taxon>Siboglinidae</taxon>
        <taxon>Ridgeia</taxon>
    </lineage>
</organism>
<dbReference type="AlphaFoldDB" id="A0AAD9KR48"/>
<accession>A0AAD9KR48</accession>
<evidence type="ECO:0000259" key="4">
    <source>
        <dbReference type="PROSITE" id="PS50157"/>
    </source>
</evidence>
<evidence type="ECO:0000313" key="6">
    <source>
        <dbReference type="Proteomes" id="UP001209878"/>
    </source>
</evidence>
<dbReference type="Proteomes" id="UP001209878">
    <property type="component" value="Unassembled WGS sequence"/>
</dbReference>
<evidence type="ECO:0000256" key="3">
    <source>
        <dbReference type="SAM" id="MobiDB-lite"/>
    </source>
</evidence>
<feature type="compositionally biased region" description="Basic and acidic residues" evidence="3">
    <location>
        <begin position="521"/>
        <end position="532"/>
    </location>
</feature>
<reference evidence="5" key="1">
    <citation type="journal article" date="2023" name="Mol. Biol. Evol.">
        <title>Third-Generation Sequencing Reveals the Adaptive Role of the Epigenome in Three Deep-Sea Polychaetes.</title>
        <authorList>
            <person name="Perez M."/>
            <person name="Aroh O."/>
            <person name="Sun Y."/>
            <person name="Lan Y."/>
            <person name="Juniper S.K."/>
            <person name="Young C.R."/>
            <person name="Angers B."/>
            <person name="Qian P.Y."/>
        </authorList>
    </citation>
    <scope>NUCLEOTIDE SEQUENCE</scope>
    <source>
        <strain evidence="5">R07B-5</strain>
    </source>
</reference>
<feature type="domain" description="C2H2-type" evidence="4">
    <location>
        <begin position="62"/>
        <end position="89"/>
    </location>
</feature>
<protein>
    <recommendedName>
        <fullName evidence="4">C2H2-type domain-containing protein</fullName>
    </recommendedName>
</protein>